<keyword evidence="6" id="KW-1185">Reference proteome</keyword>
<evidence type="ECO:0000256" key="1">
    <source>
        <dbReference type="ARBA" id="ARBA00006484"/>
    </source>
</evidence>
<evidence type="ECO:0000256" key="2">
    <source>
        <dbReference type="ARBA" id="ARBA00023002"/>
    </source>
</evidence>
<name>A0A344PM60_9RHOB</name>
<dbReference type="Gene3D" id="3.40.50.720">
    <property type="entry name" value="NAD(P)-binding Rossmann-like Domain"/>
    <property type="match status" value="1"/>
</dbReference>
<keyword evidence="2" id="KW-0560">Oxidoreductase</keyword>
<dbReference type="PANTHER" id="PTHR48107">
    <property type="entry name" value="NADPH-DEPENDENT ALDEHYDE REDUCTASE-LIKE PROTEIN, CHLOROPLASTIC-RELATED"/>
    <property type="match status" value="1"/>
</dbReference>
<dbReference type="FunFam" id="3.40.50.720:FF:000097">
    <property type="entry name" value="SDR family oxidoreductase"/>
    <property type="match status" value="1"/>
</dbReference>
<evidence type="ECO:0000313" key="6">
    <source>
        <dbReference type="Proteomes" id="UP000252023"/>
    </source>
</evidence>
<dbReference type="Proteomes" id="UP000252023">
    <property type="component" value="Chromosome"/>
</dbReference>
<dbReference type="SUPFAM" id="SSF51735">
    <property type="entry name" value="NAD(P)-binding Rossmann-fold domains"/>
    <property type="match status" value="1"/>
</dbReference>
<dbReference type="PANTHER" id="PTHR48107:SF16">
    <property type="entry name" value="NADPH-DEPENDENT ALDEHYDE REDUCTASE 1, CHLOROPLASTIC"/>
    <property type="match status" value="1"/>
</dbReference>
<dbReference type="KEGG" id="pars:DRW48_12950"/>
<dbReference type="OrthoDB" id="198783at2"/>
<dbReference type="InterPro" id="IPR036291">
    <property type="entry name" value="NAD(P)-bd_dom_sf"/>
</dbReference>
<accession>A0A344PM60</accession>
<evidence type="ECO:0000256" key="4">
    <source>
        <dbReference type="SAM" id="MobiDB-lite"/>
    </source>
</evidence>
<comment type="similarity">
    <text evidence="1">Belongs to the short-chain dehydrogenases/reductases (SDR) family.</text>
</comment>
<reference evidence="6" key="1">
    <citation type="submission" date="2018-07" db="EMBL/GenBank/DDBJ databases">
        <title>Genome sequencing of Paracoccus sp. SC2-6.</title>
        <authorList>
            <person name="Heo J."/>
            <person name="Kim S.-J."/>
            <person name="Kwon S.-W."/>
        </authorList>
    </citation>
    <scope>NUCLEOTIDE SEQUENCE [LARGE SCALE GENOMIC DNA]</scope>
    <source>
        <strain evidence="6">SC2-6</strain>
    </source>
</reference>
<dbReference type="InterPro" id="IPR002347">
    <property type="entry name" value="SDR_fam"/>
</dbReference>
<gene>
    <name evidence="5" type="ORF">DRW48_12950</name>
</gene>
<dbReference type="PRINTS" id="PR00081">
    <property type="entry name" value="GDHRDH"/>
</dbReference>
<feature type="region of interest" description="Disordered" evidence="4">
    <location>
        <begin position="1"/>
        <end position="56"/>
    </location>
</feature>
<proteinExistence type="inferred from homology"/>
<evidence type="ECO:0000313" key="5">
    <source>
        <dbReference type="EMBL" id="AXC50465.1"/>
    </source>
</evidence>
<dbReference type="AlphaFoldDB" id="A0A344PM60"/>
<dbReference type="GO" id="GO:0016614">
    <property type="term" value="F:oxidoreductase activity, acting on CH-OH group of donors"/>
    <property type="evidence" value="ECO:0007669"/>
    <property type="project" value="UniProtKB-ARBA"/>
</dbReference>
<sequence>MADDTSDPVRTPHRSGVITEPDLPAPPFPEQDQPWPGLDAKMEPRPDLGETSYRGTGRLTGKRALITGGDSGIGAAVAIAFAREGADVAISYLPAEEEDARKIITLIEAEGRKAVALPADIREEEACNKLVADAVAGLGGLEILVNNAGRQQWCDSIEDLSTEDFDATFKTNCYAPFWITKAALKHLKSGASIIITSSVQGFSPSETLFDYAQTKAANRAFAQSLAKQLAPKGIRVNAVCPGPFWTVLQTSGGQPREKYMEHGADTPLGRPGMPVEIAPIYVLLASDEASYITGEYYGAVGGRGL</sequence>
<protein>
    <recommendedName>
        <fullName evidence="3">Uncharacterized oxidoreductase YghA</fullName>
    </recommendedName>
</protein>
<dbReference type="PRINTS" id="PR00080">
    <property type="entry name" value="SDRFAMILY"/>
</dbReference>
<organism evidence="5 6">
    <name type="scientific">Paracoccus suum</name>
    <dbReference type="NCBI Taxonomy" id="2259340"/>
    <lineage>
        <taxon>Bacteria</taxon>
        <taxon>Pseudomonadati</taxon>
        <taxon>Pseudomonadota</taxon>
        <taxon>Alphaproteobacteria</taxon>
        <taxon>Rhodobacterales</taxon>
        <taxon>Paracoccaceae</taxon>
        <taxon>Paracoccus</taxon>
    </lineage>
</organism>
<evidence type="ECO:0000256" key="3">
    <source>
        <dbReference type="ARBA" id="ARBA00067437"/>
    </source>
</evidence>
<dbReference type="EMBL" id="CP030918">
    <property type="protein sequence ID" value="AXC50465.1"/>
    <property type="molecule type" value="Genomic_DNA"/>
</dbReference>
<dbReference type="Pfam" id="PF13561">
    <property type="entry name" value="adh_short_C2"/>
    <property type="match status" value="1"/>
</dbReference>
<dbReference type="RefSeq" id="WP_114076782.1">
    <property type="nucleotide sequence ID" value="NZ_CP030918.1"/>
</dbReference>